<dbReference type="EMBL" id="JAFJYH010000030">
    <property type="protein sequence ID" value="KAG4423704.1"/>
    <property type="molecule type" value="Genomic_DNA"/>
</dbReference>
<comment type="caution">
    <text evidence="1">The sequence shown here is derived from an EMBL/GenBank/DDBJ whole genome shotgun (WGS) entry which is preliminary data.</text>
</comment>
<dbReference type="AlphaFoldDB" id="A0A8H7WF32"/>
<protein>
    <submittedName>
        <fullName evidence="1">Uncharacterized protein</fullName>
    </submittedName>
</protein>
<dbReference type="Proteomes" id="UP000664132">
    <property type="component" value="Unassembled WGS sequence"/>
</dbReference>
<keyword evidence="2" id="KW-1185">Reference proteome</keyword>
<name>A0A8H7WF32_9HELO</name>
<evidence type="ECO:0000313" key="2">
    <source>
        <dbReference type="Proteomes" id="UP000664132"/>
    </source>
</evidence>
<evidence type="ECO:0000313" key="1">
    <source>
        <dbReference type="EMBL" id="KAG4423704.1"/>
    </source>
</evidence>
<organism evidence="1 2">
    <name type="scientific">Cadophora malorum</name>
    <dbReference type="NCBI Taxonomy" id="108018"/>
    <lineage>
        <taxon>Eukaryota</taxon>
        <taxon>Fungi</taxon>
        <taxon>Dikarya</taxon>
        <taxon>Ascomycota</taxon>
        <taxon>Pezizomycotina</taxon>
        <taxon>Leotiomycetes</taxon>
        <taxon>Helotiales</taxon>
        <taxon>Ploettnerulaceae</taxon>
        <taxon>Cadophora</taxon>
    </lineage>
</organism>
<proteinExistence type="predicted"/>
<sequence>MNCIVPIRALTPLGTLSNSFAKVQDNQSLLQRSFSGGFGEYSLDQETKNQVQYVEQKLLYHYLLDLEEGPLESKHDPRLLCANDLDLLLGFIRTGYSPTTERLVPVLEQHQITYDLLWTLFKPNGLAHTKCFGTG</sequence>
<dbReference type="OrthoDB" id="10042665at2759"/>
<reference evidence="1" key="1">
    <citation type="submission" date="2021-02" db="EMBL/GenBank/DDBJ databases">
        <title>Genome sequence Cadophora malorum strain M34.</title>
        <authorList>
            <person name="Stefanovic E."/>
            <person name="Vu D."/>
            <person name="Scully C."/>
            <person name="Dijksterhuis J."/>
            <person name="Roader J."/>
            <person name="Houbraken J."/>
        </authorList>
    </citation>
    <scope>NUCLEOTIDE SEQUENCE</scope>
    <source>
        <strain evidence="1">M34</strain>
    </source>
</reference>
<gene>
    <name evidence="1" type="ORF">IFR04_003129</name>
</gene>
<accession>A0A8H7WF32</accession>